<dbReference type="Proteomes" id="UP000789572">
    <property type="component" value="Unassembled WGS sequence"/>
</dbReference>
<evidence type="ECO:0000313" key="3">
    <source>
        <dbReference type="Proteomes" id="UP000789572"/>
    </source>
</evidence>
<accession>A0A9N9GZI0</accession>
<feature type="domain" description="Protein kinase" evidence="1">
    <location>
        <begin position="182"/>
        <end position="483"/>
    </location>
</feature>
<evidence type="ECO:0000313" key="2">
    <source>
        <dbReference type="EMBL" id="CAG8636349.1"/>
    </source>
</evidence>
<dbReference type="PROSITE" id="PS50011">
    <property type="entry name" value="PROTEIN_KINASE_DOM"/>
    <property type="match status" value="1"/>
</dbReference>
<evidence type="ECO:0000259" key="1">
    <source>
        <dbReference type="PROSITE" id="PS50011"/>
    </source>
</evidence>
<protein>
    <submittedName>
        <fullName evidence="2">385_t:CDS:1</fullName>
    </submittedName>
</protein>
<dbReference type="InterPro" id="IPR000719">
    <property type="entry name" value="Prot_kinase_dom"/>
</dbReference>
<organism evidence="2 3">
    <name type="scientific">Paraglomus occultum</name>
    <dbReference type="NCBI Taxonomy" id="144539"/>
    <lineage>
        <taxon>Eukaryota</taxon>
        <taxon>Fungi</taxon>
        <taxon>Fungi incertae sedis</taxon>
        <taxon>Mucoromycota</taxon>
        <taxon>Glomeromycotina</taxon>
        <taxon>Glomeromycetes</taxon>
        <taxon>Paraglomerales</taxon>
        <taxon>Paraglomeraceae</taxon>
        <taxon>Paraglomus</taxon>
    </lineage>
</organism>
<proteinExistence type="predicted"/>
<dbReference type="EMBL" id="CAJVPJ010003175">
    <property type="protein sequence ID" value="CAG8636349.1"/>
    <property type="molecule type" value="Genomic_DNA"/>
</dbReference>
<name>A0A9N9GZI0_9GLOM</name>
<dbReference type="GO" id="GO:0005524">
    <property type="term" value="F:ATP binding"/>
    <property type="evidence" value="ECO:0007669"/>
    <property type="project" value="InterPro"/>
</dbReference>
<feature type="non-terminal residue" evidence="2">
    <location>
        <position position="483"/>
    </location>
</feature>
<gene>
    <name evidence="2" type="ORF">POCULU_LOCUS9179</name>
</gene>
<dbReference type="Pfam" id="PF00069">
    <property type="entry name" value="Pkinase"/>
    <property type="match status" value="1"/>
</dbReference>
<dbReference type="SUPFAM" id="SSF56112">
    <property type="entry name" value="Protein kinase-like (PK-like)"/>
    <property type="match status" value="1"/>
</dbReference>
<dbReference type="AlphaFoldDB" id="A0A9N9GZI0"/>
<dbReference type="OrthoDB" id="2376925at2759"/>
<keyword evidence="3" id="KW-1185">Reference proteome</keyword>
<dbReference type="InterPro" id="IPR011009">
    <property type="entry name" value="Kinase-like_dom_sf"/>
</dbReference>
<dbReference type="GO" id="GO:0004672">
    <property type="term" value="F:protein kinase activity"/>
    <property type="evidence" value="ECO:0007669"/>
    <property type="project" value="InterPro"/>
</dbReference>
<reference evidence="2" key="1">
    <citation type="submission" date="2021-06" db="EMBL/GenBank/DDBJ databases">
        <authorList>
            <person name="Kallberg Y."/>
            <person name="Tangrot J."/>
            <person name="Rosling A."/>
        </authorList>
    </citation>
    <scope>NUCLEOTIDE SEQUENCE</scope>
    <source>
        <strain evidence="2">IA702</strain>
    </source>
</reference>
<sequence>SERASKRPRIDTTATICQKLISKFETIPTRADQLEPLINSQLLCKLPASRNEEEKDSELVGLIYTNEDDRYGDLAYHISVALCKQFNDNVSDIESEDDVHHVIDCLIKDTFRLFNRNAVPGSLDLMICRNTVDRGVTTMTVGTCRPDFLVHNKNVLVLKGEEKATPNMFQDALGDLTNKFDKLDPLFFGDQQFLICYAVAGWKIGFYAIDGTPEAASKPSRLVTLSPQFDLRKVTDRITVISVVINILRILVTIGPSLSNDVIPLYLPIQQDSGSTITFNDDSVVKELSFKYLPYVDGSLKERIAFLTEMYDHAKGCLSLVQLAKAPIKSRLTYRLIMTTRGIRRLPCNETELRSMARSLLVGLDCLHSGNYVHRDIREPNVLFVPENPAGSKYVLIDFEHGGKANEKMNERLSGWDHRTLSNSKYTTLSDIYQLGKLIERLILHFRMPISDNGKTFVMTLKEKKMNAKQALQHAWITDTNFQ</sequence>
<comment type="caution">
    <text evidence="2">The sequence shown here is derived from an EMBL/GenBank/DDBJ whole genome shotgun (WGS) entry which is preliminary data.</text>
</comment>
<dbReference type="Gene3D" id="1.10.510.10">
    <property type="entry name" value="Transferase(Phosphotransferase) domain 1"/>
    <property type="match status" value="1"/>
</dbReference>